<keyword evidence="9" id="KW-0472">Membrane</keyword>
<keyword evidence="9" id="KW-0812">Transmembrane</keyword>
<evidence type="ECO:0000256" key="6">
    <source>
        <dbReference type="ARBA" id="ARBA00022801"/>
    </source>
</evidence>
<evidence type="ECO:0000256" key="8">
    <source>
        <dbReference type="ARBA" id="ARBA00023204"/>
    </source>
</evidence>
<sequence length="363" mass="40651">MFDGIKIFTIRMIAGANVASVILMMAVGYSDHLSPEHFALLSTAGLFFPLFLFVNLCFLFFWLIVKARYALIPFLGFLLCYVPVRKYMPLNICSEPPAGSIKVLSYNTLSLAEGVTDEDGVNPIVKYVRRQNADIVCLQEAVPTAYEWEQIDTLLRPVYPYIETINHPNGGNGLMVLSKFPILGKELIPYASKGNLSAAFRLSVKGKEVLLVNNHLETTGLSLEERRKFKNLVKGKLETDTAEQTSKLLIVKLAEATKKRAPEADAVANYLSRYKGKSIILCGDFNDSPISYAHRTIAQDLTDCFIESGNGLGISYHRSGFYVRIDNIMCSEDWKPYGCKVDSKIAVSDHYPMLCYLKMQSKH</sequence>
<evidence type="ECO:0000256" key="9">
    <source>
        <dbReference type="SAM" id="Phobius"/>
    </source>
</evidence>
<dbReference type="AlphaFoldDB" id="A0A6A7W9G2"/>
<evidence type="ECO:0000256" key="2">
    <source>
        <dbReference type="ARBA" id="ARBA00001946"/>
    </source>
</evidence>
<dbReference type="GO" id="GO:0046872">
    <property type="term" value="F:metal ion binding"/>
    <property type="evidence" value="ECO:0007669"/>
    <property type="project" value="UniProtKB-KW"/>
</dbReference>
<dbReference type="InterPro" id="IPR036691">
    <property type="entry name" value="Endo/exonu/phosph_ase_sf"/>
</dbReference>
<evidence type="ECO:0000256" key="3">
    <source>
        <dbReference type="ARBA" id="ARBA00022722"/>
    </source>
</evidence>
<comment type="cofactor">
    <cofactor evidence="2">
        <name>Mg(2+)</name>
        <dbReference type="ChEBI" id="CHEBI:18420"/>
    </cofactor>
</comment>
<dbReference type="Pfam" id="PF03372">
    <property type="entry name" value="Exo_endo_phos"/>
    <property type="match status" value="1"/>
</dbReference>
<reference evidence="11 12" key="1">
    <citation type="submission" date="2019-09" db="EMBL/GenBank/DDBJ databases">
        <title>Distinct polysaccharide growth profiles of human intestinal Prevotella copri isolates.</title>
        <authorList>
            <person name="Fehlner-Peach H."/>
            <person name="Magnabosco C."/>
            <person name="Raghavan V."/>
            <person name="Scher J.U."/>
            <person name="Tett A."/>
            <person name="Cox L.M."/>
            <person name="Gottsegen C."/>
            <person name="Watters A."/>
            <person name="Wiltshire- Gordon J.D."/>
            <person name="Segata N."/>
            <person name="Bonneau R."/>
            <person name="Littman D.R."/>
        </authorList>
    </citation>
    <scope>NUCLEOTIDE SEQUENCE [LARGE SCALE GENOMIC DNA]</scope>
    <source>
        <strain evidence="12">iAQ1173</strain>
    </source>
</reference>
<evidence type="ECO:0000256" key="7">
    <source>
        <dbReference type="ARBA" id="ARBA00022842"/>
    </source>
</evidence>
<keyword evidence="8" id="KW-0234">DNA repair</keyword>
<keyword evidence="6" id="KW-0378">Hydrolase</keyword>
<evidence type="ECO:0000259" key="10">
    <source>
        <dbReference type="Pfam" id="PF03372"/>
    </source>
</evidence>
<evidence type="ECO:0000256" key="4">
    <source>
        <dbReference type="ARBA" id="ARBA00022723"/>
    </source>
</evidence>
<keyword evidence="9" id="KW-1133">Transmembrane helix</keyword>
<evidence type="ECO:0000313" key="12">
    <source>
        <dbReference type="Proteomes" id="UP000384372"/>
    </source>
</evidence>
<protein>
    <submittedName>
        <fullName evidence="11">Endonuclease/exonuclease/phosphatase family protein</fullName>
    </submittedName>
</protein>
<keyword evidence="7" id="KW-0460">Magnesium</keyword>
<dbReference type="SUPFAM" id="SSF56219">
    <property type="entry name" value="DNase I-like"/>
    <property type="match status" value="1"/>
</dbReference>
<dbReference type="InterPro" id="IPR005135">
    <property type="entry name" value="Endo/exonuclease/phosphatase"/>
</dbReference>
<evidence type="ECO:0000256" key="5">
    <source>
        <dbReference type="ARBA" id="ARBA00022763"/>
    </source>
</evidence>
<dbReference type="RefSeq" id="WP_158462886.1">
    <property type="nucleotide sequence ID" value="NZ_VZAD01000034.1"/>
</dbReference>
<dbReference type="EMBL" id="VZAD01000034">
    <property type="protein sequence ID" value="MQP11080.1"/>
    <property type="molecule type" value="Genomic_DNA"/>
</dbReference>
<feature type="transmembrane region" description="Helical" evidence="9">
    <location>
        <begin position="7"/>
        <end position="27"/>
    </location>
</feature>
<keyword evidence="5" id="KW-0227">DNA damage</keyword>
<dbReference type="OrthoDB" id="635146at2"/>
<keyword evidence="11" id="KW-0255">Endonuclease</keyword>
<dbReference type="GO" id="GO:0006281">
    <property type="term" value="P:DNA repair"/>
    <property type="evidence" value="ECO:0007669"/>
    <property type="project" value="UniProtKB-KW"/>
</dbReference>
<keyword evidence="4" id="KW-0479">Metal-binding</keyword>
<name>A0A6A7W9G2_9BACT</name>
<dbReference type="Gene3D" id="3.60.10.10">
    <property type="entry name" value="Endonuclease/exonuclease/phosphatase"/>
    <property type="match status" value="1"/>
</dbReference>
<proteinExistence type="predicted"/>
<dbReference type="GO" id="GO:0004519">
    <property type="term" value="F:endonuclease activity"/>
    <property type="evidence" value="ECO:0007669"/>
    <property type="project" value="UniProtKB-KW"/>
</dbReference>
<evidence type="ECO:0000313" key="11">
    <source>
        <dbReference type="EMBL" id="MQP11080.1"/>
    </source>
</evidence>
<dbReference type="PANTHER" id="PTHR15822:SF4">
    <property type="entry name" value="TYROSYL-DNA PHOSPHODIESTERASE 2"/>
    <property type="match status" value="1"/>
</dbReference>
<keyword evidence="11" id="KW-0269">Exonuclease</keyword>
<organism evidence="11 12">
    <name type="scientific">Segatella copri</name>
    <dbReference type="NCBI Taxonomy" id="165179"/>
    <lineage>
        <taxon>Bacteria</taxon>
        <taxon>Pseudomonadati</taxon>
        <taxon>Bacteroidota</taxon>
        <taxon>Bacteroidia</taxon>
        <taxon>Bacteroidales</taxon>
        <taxon>Prevotellaceae</taxon>
        <taxon>Segatella</taxon>
    </lineage>
</organism>
<accession>A0A6A7W9G2</accession>
<comment type="cofactor">
    <cofactor evidence="1">
        <name>Mn(2+)</name>
        <dbReference type="ChEBI" id="CHEBI:29035"/>
    </cofactor>
</comment>
<keyword evidence="12" id="KW-1185">Reference proteome</keyword>
<evidence type="ECO:0000256" key="1">
    <source>
        <dbReference type="ARBA" id="ARBA00001936"/>
    </source>
</evidence>
<dbReference type="Proteomes" id="UP000384372">
    <property type="component" value="Unassembled WGS sequence"/>
</dbReference>
<dbReference type="PANTHER" id="PTHR15822">
    <property type="entry name" value="TRAF AND TNF RECEPTOR-ASSOCIATED PROTEIN"/>
    <property type="match status" value="1"/>
</dbReference>
<feature type="transmembrane region" description="Helical" evidence="9">
    <location>
        <begin position="39"/>
        <end position="62"/>
    </location>
</feature>
<comment type="caution">
    <text evidence="11">The sequence shown here is derived from an EMBL/GenBank/DDBJ whole genome shotgun (WGS) entry which is preliminary data.</text>
</comment>
<dbReference type="InterPro" id="IPR051547">
    <property type="entry name" value="TDP2-like"/>
</dbReference>
<dbReference type="CDD" id="cd09084">
    <property type="entry name" value="EEP-2"/>
    <property type="match status" value="1"/>
</dbReference>
<dbReference type="GO" id="GO:0004527">
    <property type="term" value="F:exonuclease activity"/>
    <property type="evidence" value="ECO:0007669"/>
    <property type="project" value="UniProtKB-KW"/>
</dbReference>
<keyword evidence="3" id="KW-0540">Nuclease</keyword>
<gene>
    <name evidence="11" type="ORF">F7D20_03680</name>
</gene>
<feature type="domain" description="Endonuclease/exonuclease/phosphatase" evidence="10">
    <location>
        <begin position="104"/>
        <end position="350"/>
    </location>
</feature>
<feature type="transmembrane region" description="Helical" evidence="9">
    <location>
        <begin position="69"/>
        <end position="88"/>
    </location>
</feature>